<dbReference type="PROSITE" id="PS00676">
    <property type="entry name" value="SIGMA54_INTERACT_2"/>
    <property type="match status" value="1"/>
</dbReference>
<dbReference type="GO" id="GO:0043565">
    <property type="term" value="F:sequence-specific DNA binding"/>
    <property type="evidence" value="ECO:0007669"/>
    <property type="project" value="InterPro"/>
</dbReference>
<dbReference type="SUPFAM" id="SSF55785">
    <property type="entry name" value="PYP-like sensor domain (PAS domain)"/>
    <property type="match status" value="1"/>
</dbReference>
<dbReference type="Proteomes" id="UP000477488">
    <property type="component" value="Unassembled WGS sequence"/>
</dbReference>
<dbReference type="InterPro" id="IPR000014">
    <property type="entry name" value="PAS"/>
</dbReference>
<dbReference type="GO" id="GO:0006355">
    <property type="term" value="P:regulation of DNA-templated transcription"/>
    <property type="evidence" value="ECO:0007669"/>
    <property type="project" value="InterPro"/>
</dbReference>
<evidence type="ECO:0000259" key="7">
    <source>
        <dbReference type="PROSITE" id="PS50112"/>
    </source>
</evidence>
<keyword evidence="1" id="KW-0547">Nucleotide-binding</keyword>
<evidence type="ECO:0000256" key="5">
    <source>
        <dbReference type="ARBA" id="ARBA00023163"/>
    </source>
</evidence>
<dbReference type="CDD" id="cd00009">
    <property type="entry name" value="AAA"/>
    <property type="match status" value="1"/>
</dbReference>
<sequence length="472" mass="52049">MPEEWNNSEQLYQNVLDALPEGVLYCDTDFIVRKVNKCYASLLGGDVKTILGRPLPDLNPLTRAPLVIKHGRPEMGDLCTLPLFGDNYKFVVNRIPVRDGDGAVTGMVSHILFTDPAELRELTRKIDFLAKKLKSYNRSLKPERSAHYDIESIIGESAPMRAVKGLIRSYAAGSHPVLILGKTGTGKELTAHALHALSSRAAGPFISINCAAIPKELFEAELFGYAPGAFSDARKEGKIGQMELANGGTLFLDEIGDIPLHAQVKLLRVLEEKRITRLGDVSGREVDFRLITATNRDLQDMISQESFREDLYYRINTLTIRLPPLRARTEDILPLARQILSKIGCATADFTDQAVRALEAYSWPGNVRQLFNSLVHATLHQSGGRIDAGDLPAEVTGNVRMPERHSPPQRHHDLAAWLSAQEAGFLTAALQENQGNVTATARQLGISRVTLYAKLKKYGIPQFAADTDAPKP</sequence>
<evidence type="ECO:0000313" key="9">
    <source>
        <dbReference type="Proteomes" id="UP000477488"/>
    </source>
</evidence>
<keyword evidence="9" id="KW-1185">Reference proteome</keyword>
<feature type="domain" description="PAS" evidence="7">
    <location>
        <begin position="8"/>
        <end position="53"/>
    </location>
</feature>
<proteinExistence type="predicted"/>
<dbReference type="Pfam" id="PF08448">
    <property type="entry name" value="PAS_4"/>
    <property type="match status" value="1"/>
</dbReference>
<evidence type="ECO:0000256" key="1">
    <source>
        <dbReference type="ARBA" id="ARBA00022741"/>
    </source>
</evidence>
<dbReference type="PROSITE" id="PS50112">
    <property type="entry name" value="PAS"/>
    <property type="match status" value="1"/>
</dbReference>
<comment type="caution">
    <text evidence="8">The sequence shown here is derived from an EMBL/GenBank/DDBJ whole genome shotgun (WGS) entry which is preliminary data.</text>
</comment>
<dbReference type="AlphaFoldDB" id="A0A6L5XIA6"/>
<evidence type="ECO:0000256" key="3">
    <source>
        <dbReference type="ARBA" id="ARBA00023015"/>
    </source>
</evidence>
<dbReference type="InterPro" id="IPR025944">
    <property type="entry name" value="Sigma_54_int_dom_CS"/>
</dbReference>
<dbReference type="SMART" id="SM00382">
    <property type="entry name" value="AAA"/>
    <property type="match status" value="1"/>
</dbReference>
<dbReference type="EMBL" id="VUMH01000002">
    <property type="protein sequence ID" value="MSS26945.1"/>
    <property type="molecule type" value="Genomic_DNA"/>
</dbReference>
<dbReference type="InterPro" id="IPR002197">
    <property type="entry name" value="HTH_Fis"/>
</dbReference>
<feature type="domain" description="Sigma-54 factor interaction" evidence="6">
    <location>
        <begin position="153"/>
        <end position="379"/>
    </location>
</feature>
<dbReference type="PROSITE" id="PS00688">
    <property type="entry name" value="SIGMA54_INTERACT_3"/>
    <property type="match status" value="1"/>
</dbReference>
<dbReference type="InterPro" id="IPR035965">
    <property type="entry name" value="PAS-like_dom_sf"/>
</dbReference>
<dbReference type="PROSITE" id="PS50045">
    <property type="entry name" value="SIGMA54_INTERACT_4"/>
    <property type="match status" value="1"/>
</dbReference>
<dbReference type="InterPro" id="IPR009057">
    <property type="entry name" value="Homeodomain-like_sf"/>
</dbReference>
<dbReference type="InterPro" id="IPR013656">
    <property type="entry name" value="PAS_4"/>
</dbReference>
<evidence type="ECO:0000256" key="4">
    <source>
        <dbReference type="ARBA" id="ARBA00023125"/>
    </source>
</evidence>
<keyword evidence="2" id="KW-0067">ATP-binding</keyword>
<evidence type="ECO:0000259" key="6">
    <source>
        <dbReference type="PROSITE" id="PS50045"/>
    </source>
</evidence>
<dbReference type="InterPro" id="IPR058031">
    <property type="entry name" value="AAA_lid_NorR"/>
</dbReference>
<gene>
    <name evidence="8" type="ORF">FYJ44_02565</name>
</gene>
<dbReference type="InterPro" id="IPR003593">
    <property type="entry name" value="AAA+_ATPase"/>
</dbReference>
<evidence type="ECO:0000256" key="2">
    <source>
        <dbReference type="ARBA" id="ARBA00022840"/>
    </source>
</evidence>
<dbReference type="Gene3D" id="3.30.450.20">
    <property type="entry name" value="PAS domain"/>
    <property type="match status" value="1"/>
</dbReference>
<dbReference type="Gene3D" id="1.10.8.60">
    <property type="match status" value="1"/>
</dbReference>
<dbReference type="Pfam" id="PF25601">
    <property type="entry name" value="AAA_lid_14"/>
    <property type="match status" value="1"/>
</dbReference>
<name>A0A6L5XIA6_9BACT</name>
<dbReference type="GO" id="GO:0005524">
    <property type="term" value="F:ATP binding"/>
    <property type="evidence" value="ECO:0007669"/>
    <property type="project" value="UniProtKB-KW"/>
</dbReference>
<dbReference type="SUPFAM" id="SSF46689">
    <property type="entry name" value="Homeodomain-like"/>
    <property type="match status" value="1"/>
</dbReference>
<reference evidence="8 9" key="1">
    <citation type="submission" date="2019-09" db="EMBL/GenBank/DDBJ databases">
        <title>In-depth cultivation of the pig gut microbiome towards novel bacterial diversity and tailored functional studies.</title>
        <authorList>
            <person name="Wylensek D."/>
            <person name="Hitch T.C.A."/>
            <person name="Clavel T."/>
        </authorList>
    </citation>
    <scope>NUCLEOTIDE SEQUENCE [LARGE SCALE GENOMIC DNA]</scope>
    <source>
        <strain evidence="8 9">PG-178-WT-4</strain>
    </source>
</reference>
<dbReference type="Gene3D" id="1.10.10.60">
    <property type="entry name" value="Homeodomain-like"/>
    <property type="match status" value="1"/>
</dbReference>
<dbReference type="Pfam" id="PF02954">
    <property type="entry name" value="HTH_8"/>
    <property type="match status" value="1"/>
</dbReference>
<keyword evidence="4" id="KW-0238">DNA-binding</keyword>
<dbReference type="InterPro" id="IPR027417">
    <property type="entry name" value="P-loop_NTPase"/>
</dbReference>
<dbReference type="FunFam" id="3.40.50.300:FF:000006">
    <property type="entry name" value="DNA-binding transcriptional regulator NtrC"/>
    <property type="match status" value="1"/>
</dbReference>
<accession>A0A6L5XIA6</accession>
<keyword evidence="5" id="KW-0804">Transcription</keyword>
<evidence type="ECO:0000313" key="8">
    <source>
        <dbReference type="EMBL" id="MSS26945.1"/>
    </source>
</evidence>
<dbReference type="InterPro" id="IPR025943">
    <property type="entry name" value="Sigma_54_int_dom_ATP-bd_2"/>
</dbReference>
<dbReference type="RefSeq" id="WP_154508865.1">
    <property type="nucleotide sequence ID" value="NZ_JAXELC010000032.1"/>
</dbReference>
<dbReference type="PRINTS" id="PR01590">
    <property type="entry name" value="HTHFIS"/>
</dbReference>
<dbReference type="PANTHER" id="PTHR32071">
    <property type="entry name" value="TRANSCRIPTIONAL REGULATORY PROTEIN"/>
    <property type="match status" value="1"/>
</dbReference>
<dbReference type="Pfam" id="PF00158">
    <property type="entry name" value="Sigma54_activat"/>
    <property type="match status" value="1"/>
</dbReference>
<dbReference type="Gene3D" id="3.40.50.300">
    <property type="entry name" value="P-loop containing nucleotide triphosphate hydrolases"/>
    <property type="match status" value="1"/>
</dbReference>
<protein>
    <submittedName>
        <fullName evidence="8">PAS domain-containing protein</fullName>
    </submittedName>
</protein>
<dbReference type="SUPFAM" id="SSF52540">
    <property type="entry name" value="P-loop containing nucleoside triphosphate hydrolases"/>
    <property type="match status" value="1"/>
</dbReference>
<keyword evidence="3" id="KW-0805">Transcription regulation</keyword>
<organism evidence="8 9">
    <name type="scientific">Desulfovibrio porci</name>
    <dbReference type="NCBI Taxonomy" id="2605782"/>
    <lineage>
        <taxon>Bacteria</taxon>
        <taxon>Pseudomonadati</taxon>
        <taxon>Thermodesulfobacteriota</taxon>
        <taxon>Desulfovibrionia</taxon>
        <taxon>Desulfovibrionales</taxon>
        <taxon>Desulfovibrionaceae</taxon>
        <taxon>Desulfovibrio</taxon>
    </lineage>
</organism>
<dbReference type="SMART" id="SM00091">
    <property type="entry name" value="PAS"/>
    <property type="match status" value="1"/>
</dbReference>
<dbReference type="InterPro" id="IPR002078">
    <property type="entry name" value="Sigma_54_int"/>
</dbReference>